<protein>
    <submittedName>
        <fullName evidence="1">Uncharacterized protein</fullName>
    </submittedName>
</protein>
<dbReference type="Proteomes" id="UP000295600">
    <property type="component" value="Unassembled WGS sequence"/>
</dbReference>
<dbReference type="EMBL" id="SLXB01000030">
    <property type="protein sequence ID" value="TCO87685.1"/>
    <property type="molecule type" value="Genomic_DNA"/>
</dbReference>
<dbReference type="AlphaFoldDB" id="A0A4R2LMT5"/>
<reference evidence="1 2" key="1">
    <citation type="submission" date="2019-03" db="EMBL/GenBank/DDBJ databases">
        <title>Genomic Encyclopedia of Type Strains, Phase IV (KMG-IV): sequencing the most valuable type-strain genomes for metagenomic binning, comparative biology and taxonomic classification.</title>
        <authorList>
            <person name="Goeker M."/>
        </authorList>
    </citation>
    <scope>NUCLEOTIDE SEQUENCE [LARGE SCALE GENOMIC DNA]</scope>
    <source>
        <strain evidence="1 2">DSM 23917</strain>
    </source>
</reference>
<name>A0A4R2LMT5_9BACE</name>
<proteinExistence type="predicted"/>
<evidence type="ECO:0000313" key="1">
    <source>
        <dbReference type="EMBL" id="TCO87685.1"/>
    </source>
</evidence>
<gene>
    <name evidence="1" type="ORF">EV202_13036</name>
</gene>
<accession>A0A4R2LMT5</accession>
<comment type="caution">
    <text evidence="1">The sequence shown here is derived from an EMBL/GenBank/DDBJ whole genome shotgun (WGS) entry which is preliminary data.</text>
</comment>
<sequence>MNNDKTSIDNYSNPEQQAAFDAGRAIGRTEGMIIYQQHIIKQMTDECVKLRTKLQEQKGGKL</sequence>
<organism evidence="1 2">
    <name type="scientific">Prevotella heparinolytica</name>
    <dbReference type="NCBI Taxonomy" id="28113"/>
    <lineage>
        <taxon>Bacteria</taxon>
        <taxon>Pseudomonadati</taxon>
        <taxon>Bacteroidota</taxon>
        <taxon>Bacteroidia</taxon>
        <taxon>Bacteroidales</taxon>
        <taxon>Bacteroidaceae</taxon>
        <taxon>Bacteroides</taxon>
    </lineage>
</organism>
<evidence type="ECO:0000313" key="2">
    <source>
        <dbReference type="Proteomes" id="UP000295600"/>
    </source>
</evidence>
<dbReference type="RefSeq" id="WP_131927376.1">
    <property type="nucleotide sequence ID" value="NZ_SLXB01000030.1"/>
</dbReference>